<evidence type="ECO:0000313" key="1">
    <source>
        <dbReference type="EMBL" id="KAJ8893425.1"/>
    </source>
</evidence>
<proteinExistence type="predicted"/>
<name>A0ABQ9IAZ8_9NEOP</name>
<gene>
    <name evidence="1" type="ORF">PR048_006016</name>
</gene>
<dbReference type="EMBL" id="JARBHB010000002">
    <property type="protein sequence ID" value="KAJ8893425.1"/>
    <property type="molecule type" value="Genomic_DNA"/>
</dbReference>
<evidence type="ECO:0000313" key="2">
    <source>
        <dbReference type="Proteomes" id="UP001159363"/>
    </source>
</evidence>
<comment type="caution">
    <text evidence="1">The sequence shown here is derived from an EMBL/GenBank/DDBJ whole genome shotgun (WGS) entry which is preliminary data.</text>
</comment>
<keyword evidence="2" id="KW-1185">Reference proteome</keyword>
<organism evidence="1 2">
    <name type="scientific">Dryococelus australis</name>
    <dbReference type="NCBI Taxonomy" id="614101"/>
    <lineage>
        <taxon>Eukaryota</taxon>
        <taxon>Metazoa</taxon>
        <taxon>Ecdysozoa</taxon>
        <taxon>Arthropoda</taxon>
        <taxon>Hexapoda</taxon>
        <taxon>Insecta</taxon>
        <taxon>Pterygota</taxon>
        <taxon>Neoptera</taxon>
        <taxon>Polyneoptera</taxon>
        <taxon>Phasmatodea</taxon>
        <taxon>Verophasmatodea</taxon>
        <taxon>Anareolatae</taxon>
        <taxon>Phasmatidae</taxon>
        <taxon>Eurycanthinae</taxon>
        <taxon>Dryococelus</taxon>
    </lineage>
</organism>
<accession>A0ABQ9IAZ8</accession>
<reference evidence="1 2" key="1">
    <citation type="submission" date="2023-02" db="EMBL/GenBank/DDBJ databases">
        <title>LHISI_Scaffold_Assembly.</title>
        <authorList>
            <person name="Stuart O.P."/>
            <person name="Cleave R."/>
            <person name="Magrath M.J.L."/>
            <person name="Mikheyev A.S."/>
        </authorList>
    </citation>
    <scope>NUCLEOTIDE SEQUENCE [LARGE SCALE GENOMIC DNA]</scope>
    <source>
        <strain evidence="1">Daus_M_001</strain>
        <tissue evidence="1">Leg muscle</tissue>
    </source>
</reference>
<sequence length="310" mass="35257">MSAFIHLHHFNCPSTTKQVLLHYRPASQSQSQLSRWSHTTTSASHCYVALPFPLRMHLAQVAIQDSRTVEACCELYDQGSLTQRVVRTSSGAEGGDDQKVRAISPKSFIFPEKGISQPMVFYRIPNTAGLTDCIIRYEIGIIGLSFVSSLHSVDIEQCKNLTARIMEIADKTYLPPASCRTIATCKGSRMSPPGIEPGSPWAKHDNRPNCIYDERSQAVHKHIRSIPVYQTHYSRIQNPTLMYFDTTDDEKKDYYRKRSKLHLRRTDTMKDKIKEYTTKVKEGPENVHAISINVQQTIPTPKLTCVLHFF</sequence>
<protein>
    <submittedName>
        <fullName evidence="1">Uncharacterized protein</fullName>
    </submittedName>
</protein>
<dbReference type="Proteomes" id="UP001159363">
    <property type="component" value="Chromosome 2"/>
</dbReference>